<dbReference type="Proteomes" id="UP000237682">
    <property type="component" value="Unassembled WGS sequence"/>
</dbReference>
<dbReference type="PANTHER" id="PTHR43270">
    <property type="entry name" value="BETA-ALA-HIS DIPEPTIDASE"/>
    <property type="match status" value="1"/>
</dbReference>
<evidence type="ECO:0000256" key="3">
    <source>
        <dbReference type="ARBA" id="ARBA00022801"/>
    </source>
</evidence>
<keyword evidence="3" id="KW-0378">Hydrolase</keyword>
<dbReference type="RefSeq" id="WP_105861726.1">
    <property type="nucleotide sequence ID" value="NZ_PUEJ01000003.1"/>
</dbReference>
<dbReference type="Pfam" id="PF01546">
    <property type="entry name" value="Peptidase_M20"/>
    <property type="match status" value="1"/>
</dbReference>
<proteinExistence type="predicted"/>
<keyword evidence="6" id="KW-1185">Reference proteome</keyword>
<dbReference type="Gene3D" id="3.40.630.10">
    <property type="entry name" value="Zn peptidases"/>
    <property type="match status" value="1"/>
</dbReference>
<reference evidence="5 6" key="1">
    <citation type="submission" date="2018-02" db="EMBL/GenBank/DDBJ databases">
        <title>Whole genome sequencing of endophytic bacterium.</title>
        <authorList>
            <person name="Eedara R."/>
            <person name="Podile A.R."/>
        </authorList>
    </citation>
    <scope>NUCLEOTIDE SEQUENCE [LARGE SCALE GENOMIC DNA]</scope>
    <source>
        <strain evidence="5 6">RP1T</strain>
    </source>
</reference>
<dbReference type="Pfam" id="PF07687">
    <property type="entry name" value="M20_dimer"/>
    <property type="match status" value="1"/>
</dbReference>
<dbReference type="EMBL" id="PUEJ01000003">
    <property type="protein sequence ID" value="PRH88060.1"/>
    <property type="molecule type" value="Genomic_DNA"/>
</dbReference>
<dbReference type="OrthoDB" id="9761532at2"/>
<feature type="domain" description="Peptidase M20 dimerisation" evidence="4">
    <location>
        <begin position="205"/>
        <end position="360"/>
    </location>
</feature>
<dbReference type="InterPro" id="IPR002933">
    <property type="entry name" value="Peptidase_M20"/>
</dbReference>
<evidence type="ECO:0000313" key="5">
    <source>
        <dbReference type="EMBL" id="PRH88060.1"/>
    </source>
</evidence>
<dbReference type="SUPFAM" id="SSF53187">
    <property type="entry name" value="Zn-dependent exopeptidases"/>
    <property type="match status" value="1"/>
</dbReference>
<dbReference type="NCBIfam" id="NF005914">
    <property type="entry name" value="PRK07907.1"/>
    <property type="match status" value="1"/>
</dbReference>
<evidence type="ECO:0000313" key="6">
    <source>
        <dbReference type="Proteomes" id="UP000237682"/>
    </source>
</evidence>
<comment type="caution">
    <text evidence="5">The sequence shown here is derived from an EMBL/GenBank/DDBJ whole genome shotgun (WGS) entry which is preliminary data.</text>
</comment>
<keyword evidence="2" id="KW-0479">Metal-binding</keyword>
<dbReference type="Gene3D" id="3.30.70.360">
    <property type="match status" value="1"/>
</dbReference>
<protein>
    <recommendedName>
        <fullName evidence="4">Peptidase M20 dimerisation domain-containing protein</fullName>
    </recommendedName>
</protein>
<sequence>MSDINKALDAADKALDASLDRLFEFLRIPSISADSAYVGDCQKAAEWAAAALRDIGFDASPRKTIGHPMVVGHRRTGKPGVPHVLFYGHYDVQPPDPLNLWHTKPFEPVRKPGPHGDIIVARGASDDKGQVMTFIEACRALIETQGELPIDVTVFLEGEEESSSRSLIPFLKENKDELKADFCLVCDTDMWDRETPAITTMLRGMVYEEVTIKAASRDLHSGMYGGAAQNPIRVLSKILAALHDDDGRVTLPGFYDGVKELPDAVKAEWAALDFDGEAYLAEVGLKVPAGEKDRTVLEQITVRPTCDVNGISGGYEGEGAKTVIAAQASAKVSFRLVAGQEPEKVQAAFRKFVTDRLPADCRAEFLSHGLGPAIAVPADSEPLAKARAALAEEWGRTAPVIGSGGSIPVVGDMQRILGIDSLLIGFALEDDQIHSPNEKYDVRSFHRGIRSWVRILDALAK</sequence>
<dbReference type="NCBIfam" id="NF006579">
    <property type="entry name" value="PRK09104.1"/>
    <property type="match status" value="1"/>
</dbReference>
<keyword evidence="1" id="KW-0645">Protease</keyword>
<evidence type="ECO:0000259" key="4">
    <source>
        <dbReference type="Pfam" id="PF07687"/>
    </source>
</evidence>
<gene>
    <name evidence="5" type="ORF">C5L14_09220</name>
</gene>
<dbReference type="InterPro" id="IPR011650">
    <property type="entry name" value="Peptidase_M20_dimer"/>
</dbReference>
<dbReference type="AlphaFoldDB" id="A0A2S9QFI8"/>
<organism evidence="5 6">
    <name type="scientific">Labrys okinawensis</name>
    <dbReference type="NCBI Taxonomy" id="346911"/>
    <lineage>
        <taxon>Bacteria</taxon>
        <taxon>Pseudomonadati</taxon>
        <taxon>Pseudomonadota</taxon>
        <taxon>Alphaproteobacteria</taxon>
        <taxon>Hyphomicrobiales</taxon>
        <taxon>Xanthobacteraceae</taxon>
        <taxon>Labrys</taxon>
    </lineage>
</organism>
<evidence type="ECO:0000256" key="2">
    <source>
        <dbReference type="ARBA" id="ARBA00022723"/>
    </source>
</evidence>
<dbReference type="GO" id="GO:0006508">
    <property type="term" value="P:proteolysis"/>
    <property type="evidence" value="ECO:0007669"/>
    <property type="project" value="UniProtKB-KW"/>
</dbReference>
<dbReference type="PANTHER" id="PTHR43270:SF12">
    <property type="entry name" value="SUCCINYL-DIAMINOPIMELATE DESUCCINYLASE"/>
    <property type="match status" value="1"/>
</dbReference>
<dbReference type="InterPro" id="IPR051458">
    <property type="entry name" value="Cyt/Met_Dipeptidase"/>
</dbReference>
<name>A0A2S9QFI8_9HYPH</name>
<evidence type="ECO:0000256" key="1">
    <source>
        <dbReference type="ARBA" id="ARBA00022670"/>
    </source>
</evidence>
<dbReference type="GO" id="GO:0008233">
    <property type="term" value="F:peptidase activity"/>
    <property type="evidence" value="ECO:0007669"/>
    <property type="project" value="UniProtKB-KW"/>
</dbReference>
<accession>A0A2S9QFI8</accession>
<dbReference type="GO" id="GO:0046872">
    <property type="term" value="F:metal ion binding"/>
    <property type="evidence" value="ECO:0007669"/>
    <property type="project" value="UniProtKB-KW"/>
</dbReference>